<dbReference type="Proteomes" id="UP001295469">
    <property type="component" value="Chromosome C07"/>
</dbReference>
<organism evidence="3">
    <name type="scientific">Brassica napus</name>
    <name type="common">Rape</name>
    <dbReference type="NCBI Taxonomy" id="3708"/>
    <lineage>
        <taxon>Eukaryota</taxon>
        <taxon>Viridiplantae</taxon>
        <taxon>Streptophyta</taxon>
        <taxon>Embryophyta</taxon>
        <taxon>Tracheophyta</taxon>
        <taxon>Spermatophyta</taxon>
        <taxon>Magnoliopsida</taxon>
        <taxon>eudicotyledons</taxon>
        <taxon>Gunneridae</taxon>
        <taxon>Pentapetalae</taxon>
        <taxon>rosids</taxon>
        <taxon>malvids</taxon>
        <taxon>Brassicales</taxon>
        <taxon>Brassicaceae</taxon>
        <taxon>Brassiceae</taxon>
        <taxon>Brassica</taxon>
    </lineage>
</organism>
<proteinExistence type="predicted"/>
<dbReference type="AlphaFoldDB" id="A0A816M4F3"/>
<name>A0A816M4F3_BRANA</name>
<reference evidence="3" key="1">
    <citation type="submission" date="2021-01" db="EMBL/GenBank/DDBJ databases">
        <authorList>
            <consortium name="Genoscope - CEA"/>
            <person name="William W."/>
        </authorList>
    </citation>
    <scope>NUCLEOTIDE SEQUENCE</scope>
</reference>
<dbReference type="InterPro" id="IPR003245">
    <property type="entry name" value="Phytocyanin_dom"/>
</dbReference>
<evidence type="ECO:0000313" key="3">
    <source>
        <dbReference type="EMBL" id="CAF1972617.1"/>
    </source>
</evidence>
<dbReference type="InterPro" id="IPR008972">
    <property type="entry name" value="Cupredoxin"/>
</dbReference>
<evidence type="ECO:0000256" key="1">
    <source>
        <dbReference type="SAM" id="SignalP"/>
    </source>
</evidence>
<dbReference type="Gene3D" id="2.60.40.420">
    <property type="entry name" value="Cupredoxins - blue copper proteins"/>
    <property type="match status" value="1"/>
</dbReference>
<dbReference type="SMR" id="A0A816M4F3"/>
<dbReference type="Pfam" id="PF02298">
    <property type="entry name" value="Cu_bind_like"/>
    <property type="match status" value="1"/>
</dbReference>
<feature type="domain" description="Phytocyanin" evidence="2">
    <location>
        <begin position="33"/>
        <end position="77"/>
    </location>
</feature>
<dbReference type="EMBL" id="HG994371">
    <property type="protein sequence ID" value="CAF1972617.1"/>
    <property type="molecule type" value="Genomic_DNA"/>
</dbReference>
<protein>
    <submittedName>
        <fullName evidence="3">(rape) hypothetical protein</fullName>
    </submittedName>
</protein>
<dbReference type="SUPFAM" id="SSF49503">
    <property type="entry name" value="Cupredoxins"/>
    <property type="match status" value="1"/>
</dbReference>
<evidence type="ECO:0000259" key="2">
    <source>
        <dbReference type="Pfam" id="PF02298"/>
    </source>
</evidence>
<sequence length="84" mass="9313">MATTMRIFRFVLMSFAVLLGCCSARIYKVGDSKGWTAKDDAFHVGDSLAFNPIINDVTQVSGSLEYELCDYSFPKVSITQDTMS</sequence>
<accession>A0A816M4F3</accession>
<dbReference type="Gramene" id="CDY03937">
    <property type="protein sequence ID" value="CDY03937"/>
    <property type="gene ID" value="GSBRNA2T00117442001"/>
</dbReference>
<dbReference type="GO" id="GO:0009055">
    <property type="term" value="F:electron transfer activity"/>
    <property type="evidence" value="ECO:0007669"/>
    <property type="project" value="InterPro"/>
</dbReference>
<gene>
    <name evidence="3" type="ORF">DARMORV10_C07P17610.1</name>
</gene>
<feature type="signal peptide" evidence="1">
    <location>
        <begin position="1"/>
        <end position="24"/>
    </location>
</feature>
<keyword evidence="1" id="KW-0732">Signal</keyword>
<feature type="chain" id="PRO_5032732715" evidence="1">
    <location>
        <begin position="25"/>
        <end position="84"/>
    </location>
</feature>
<dbReference type="PROSITE" id="PS51257">
    <property type="entry name" value="PROKAR_LIPOPROTEIN"/>
    <property type="match status" value="1"/>
</dbReference>